<dbReference type="EMBL" id="LVJH01000066">
    <property type="protein sequence ID" value="OAB34965.1"/>
    <property type="molecule type" value="Genomic_DNA"/>
</dbReference>
<proteinExistence type="predicted"/>
<protein>
    <recommendedName>
        <fullName evidence="3">Glycosyltransferase 2-like domain-containing protein</fullName>
    </recommendedName>
</protein>
<dbReference type="AlphaFoldDB" id="A0A168E7P9"/>
<dbReference type="SUPFAM" id="SSF53448">
    <property type="entry name" value="Nucleotide-diphospho-sugar transferases"/>
    <property type="match status" value="1"/>
</dbReference>
<evidence type="ECO:0008006" key="3">
    <source>
        <dbReference type="Google" id="ProtNLM"/>
    </source>
</evidence>
<accession>A0A168E7P9</accession>
<dbReference type="OrthoDB" id="2631737at2"/>
<name>A0A168E7P9_9BACL</name>
<reference evidence="1 2" key="1">
    <citation type="submission" date="2016-03" db="EMBL/GenBank/DDBJ databases">
        <title>Draft genome sequence of Paenibacillus glacialis DSM 22343.</title>
        <authorList>
            <person name="Shin S.-K."/>
            <person name="Yi H."/>
        </authorList>
    </citation>
    <scope>NUCLEOTIDE SEQUENCE [LARGE SCALE GENOMIC DNA]</scope>
    <source>
        <strain evidence="1 2">DSM 22343</strain>
    </source>
</reference>
<comment type="caution">
    <text evidence="1">The sequence shown here is derived from an EMBL/GenBank/DDBJ whole genome shotgun (WGS) entry which is preliminary data.</text>
</comment>
<organism evidence="1 2">
    <name type="scientific">Paenibacillus glacialis</name>
    <dbReference type="NCBI Taxonomy" id="494026"/>
    <lineage>
        <taxon>Bacteria</taxon>
        <taxon>Bacillati</taxon>
        <taxon>Bacillota</taxon>
        <taxon>Bacilli</taxon>
        <taxon>Bacillales</taxon>
        <taxon>Paenibacillaceae</taxon>
        <taxon>Paenibacillus</taxon>
    </lineage>
</organism>
<evidence type="ECO:0000313" key="2">
    <source>
        <dbReference type="Proteomes" id="UP000076967"/>
    </source>
</evidence>
<dbReference type="RefSeq" id="WP_068537413.1">
    <property type="nucleotide sequence ID" value="NZ_LVJH01000066.1"/>
</dbReference>
<keyword evidence="2" id="KW-1185">Reference proteome</keyword>
<evidence type="ECO:0000313" key="1">
    <source>
        <dbReference type="EMBL" id="OAB34965.1"/>
    </source>
</evidence>
<dbReference type="InterPro" id="IPR029044">
    <property type="entry name" value="Nucleotide-diphossugar_trans"/>
</dbReference>
<sequence>MKIIHTMPLMIRSEPLNTEDITMASACFESLALTDNALVIIYNQGGLDNAQLNHLCSSFKLSTVILGEGENVGIARARQCCFEYIWKHHIHTEYISEIHVDMVFPPNWHSPLIEYLDITDEPMISPGIITINGELQPLGQYTNIPSTYRELITHLEGLSLDEVHPGFVHPVIHRASSLRSVGGYDTQFLRGKQGYEDDSLLLGYVYYMGTKKQWRPKCYLKSWVYHATMAQRMSLPDKHIDFALNEKGLFQQYGAYGLRKLSEIHSNSDGFETIIDRYIHGED</sequence>
<dbReference type="STRING" id="494026.PGLA_22705"/>
<gene>
    <name evidence="1" type="ORF">PGLA_22705</name>
</gene>
<dbReference type="Proteomes" id="UP000076967">
    <property type="component" value="Unassembled WGS sequence"/>
</dbReference>
<dbReference type="Gene3D" id="3.90.550.10">
    <property type="entry name" value="Spore Coat Polysaccharide Biosynthesis Protein SpsA, Chain A"/>
    <property type="match status" value="1"/>
</dbReference>